<proteinExistence type="inferred from homology"/>
<feature type="compositionally biased region" description="Polar residues" evidence="8">
    <location>
        <begin position="1174"/>
        <end position="1185"/>
    </location>
</feature>
<gene>
    <name evidence="12" type="ORF">SKAU_G00382900</name>
</gene>
<dbReference type="SUPFAM" id="SSF53098">
    <property type="entry name" value="Ribonuclease H-like"/>
    <property type="match status" value="1"/>
</dbReference>
<dbReference type="InterPro" id="IPR012337">
    <property type="entry name" value="RNaseH-like_sf"/>
</dbReference>
<dbReference type="Gene3D" id="3.30.70.270">
    <property type="match status" value="2"/>
</dbReference>
<dbReference type="GO" id="GO:0004190">
    <property type="term" value="F:aspartic-type endopeptidase activity"/>
    <property type="evidence" value="ECO:0007669"/>
    <property type="project" value="UniProtKB-KW"/>
</dbReference>
<dbReference type="GO" id="GO:0003677">
    <property type="term" value="F:DNA binding"/>
    <property type="evidence" value="ECO:0007669"/>
    <property type="project" value="UniProtKB-KW"/>
</dbReference>
<dbReference type="InterPro" id="IPR001878">
    <property type="entry name" value="Znf_CCHC"/>
</dbReference>
<dbReference type="InterPro" id="IPR041577">
    <property type="entry name" value="RT_RNaseH_2"/>
</dbReference>
<evidence type="ECO:0000259" key="10">
    <source>
        <dbReference type="PROSITE" id="PS50878"/>
    </source>
</evidence>
<dbReference type="GO" id="GO:0006508">
    <property type="term" value="P:proteolysis"/>
    <property type="evidence" value="ECO:0007669"/>
    <property type="project" value="UniProtKB-KW"/>
</dbReference>
<dbReference type="FunFam" id="3.30.70.270:FF:000020">
    <property type="entry name" value="Transposon Tf2-6 polyprotein-like Protein"/>
    <property type="match status" value="1"/>
</dbReference>
<evidence type="ECO:0000256" key="1">
    <source>
        <dbReference type="ARBA" id="ARBA00010879"/>
    </source>
</evidence>
<dbReference type="InterPro" id="IPR050951">
    <property type="entry name" value="Retrovirus_Pol_polyprotein"/>
</dbReference>
<comment type="similarity">
    <text evidence="1">Belongs to the beta type-B retroviral polymerase family. HERV class-II K(HML-2) pol subfamily.</text>
</comment>
<evidence type="ECO:0000256" key="8">
    <source>
        <dbReference type="SAM" id="MobiDB-lite"/>
    </source>
</evidence>
<keyword evidence="4" id="KW-0378">Hydrolase</keyword>
<dbReference type="Pfam" id="PF17919">
    <property type="entry name" value="RT_RNaseH_2"/>
    <property type="match status" value="1"/>
</dbReference>
<dbReference type="PROSITE" id="PS50878">
    <property type="entry name" value="RT_POL"/>
    <property type="match status" value="1"/>
</dbReference>
<feature type="domain" description="Integrase catalytic" evidence="11">
    <location>
        <begin position="969"/>
        <end position="1128"/>
    </location>
</feature>
<evidence type="ECO:0000259" key="9">
    <source>
        <dbReference type="PROSITE" id="PS50158"/>
    </source>
</evidence>
<dbReference type="Gene3D" id="3.30.420.10">
    <property type="entry name" value="Ribonuclease H-like superfamily/Ribonuclease H"/>
    <property type="match status" value="1"/>
</dbReference>
<dbReference type="Gene3D" id="3.10.10.10">
    <property type="entry name" value="HIV Type 1 Reverse Transcriptase, subunit A, domain 1"/>
    <property type="match status" value="1"/>
</dbReference>
<keyword evidence="7" id="KW-0863">Zinc-finger</keyword>
<reference evidence="12" key="1">
    <citation type="journal article" date="2023" name="Science">
        <title>Genome structures resolve the early diversification of teleost fishes.</title>
        <authorList>
            <person name="Parey E."/>
            <person name="Louis A."/>
            <person name="Montfort J."/>
            <person name="Bouchez O."/>
            <person name="Roques C."/>
            <person name="Iampietro C."/>
            <person name="Lluch J."/>
            <person name="Castinel A."/>
            <person name="Donnadieu C."/>
            <person name="Desvignes T."/>
            <person name="Floi Bucao C."/>
            <person name="Jouanno E."/>
            <person name="Wen M."/>
            <person name="Mejri S."/>
            <person name="Dirks R."/>
            <person name="Jansen H."/>
            <person name="Henkel C."/>
            <person name="Chen W.J."/>
            <person name="Zahm M."/>
            <person name="Cabau C."/>
            <person name="Klopp C."/>
            <person name="Thompson A.W."/>
            <person name="Robinson-Rechavi M."/>
            <person name="Braasch I."/>
            <person name="Lecointre G."/>
            <person name="Bobe J."/>
            <person name="Postlethwait J.H."/>
            <person name="Berthelot C."/>
            <person name="Roest Crollius H."/>
            <person name="Guiguen Y."/>
        </authorList>
    </citation>
    <scope>NUCLEOTIDE SEQUENCE</scope>
    <source>
        <strain evidence="12">WJC10195</strain>
    </source>
</reference>
<dbReference type="Gene3D" id="1.10.340.70">
    <property type="match status" value="1"/>
</dbReference>
<keyword evidence="13" id="KW-1185">Reference proteome</keyword>
<evidence type="ECO:0000256" key="7">
    <source>
        <dbReference type="PROSITE-ProRule" id="PRU00047"/>
    </source>
</evidence>
<dbReference type="CDD" id="cd09274">
    <property type="entry name" value="RNase_HI_RT_Ty3"/>
    <property type="match status" value="1"/>
</dbReference>
<evidence type="ECO:0000313" key="12">
    <source>
        <dbReference type="EMBL" id="KAJ8337070.1"/>
    </source>
</evidence>
<dbReference type="InterPro" id="IPR043502">
    <property type="entry name" value="DNA/RNA_pol_sf"/>
</dbReference>
<dbReference type="PROSITE" id="PS50994">
    <property type="entry name" value="INTEGRASE"/>
    <property type="match status" value="1"/>
</dbReference>
<dbReference type="Pfam" id="PF00078">
    <property type="entry name" value="RVT_1"/>
    <property type="match status" value="1"/>
</dbReference>
<evidence type="ECO:0000256" key="3">
    <source>
        <dbReference type="ARBA" id="ARBA00022670"/>
    </source>
</evidence>
<dbReference type="PROSITE" id="PS50158">
    <property type="entry name" value="ZF_CCHC"/>
    <property type="match status" value="1"/>
</dbReference>
<dbReference type="GO" id="GO:0008270">
    <property type="term" value="F:zinc ion binding"/>
    <property type="evidence" value="ECO:0007669"/>
    <property type="project" value="UniProtKB-KW"/>
</dbReference>
<dbReference type="FunFam" id="3.10.20.370:FF:000001">
    <property type="entry name" value="Retrovirus-related Pol polyprotein from transposon 17.6-like protein"/>
    <property type="match status" value="1"/>
</dbReference>
<dbReference type="OrthoDB" id="775972at2759"/>
<dbReference type="Gene3D" id="2.40.70.10">
    <property type="entry name" value="Acid Proteases"/>
    <property type="match status" value="1"/>
</dbReference>
<dbReference type="Pfam" id="PF17921">
    <property type="entry name" value="Integrase_H2C2"/>
    <property type="match status" value="1"/>
</dbReference>
<dbReference type="EMBL" id="JAINUF010000019">
    <property type="protein sequence ID" value="KAJ8337070.1"/>
    <property type="molecule type" value="Genomic_DNA"/>
</dbReference>
<dbReference type="CDD" id="cd01647">
    <property type="entry name" value="RT_LTR"/>
    <property type="match status" value="1"/>
</dbReference>
<dbReference type="InterPro" id="IPR000477">
    <property type="entry name" value="RT_dom"/>
</dbReference>
<dbReference type="InterPro" id="IPR036875">
    <property type="entry name" value="Znf_CCHC_sf"/>
</dbReference>
<evidence type="ECO:0000313" key="13">
    <source>
        <dbReference type="Proteomes" id="UP001152622"/>
    </source>
</evidence>
<dbReference type="Gene3D" id="4.10.60.10">
    <property type="entry name" value="Zinc finger, CCHC-type"/>
    <property type="match status" value="1"/>
</dbReference>
<dbReference type="InterPro" id="IPR001584">
    <property type="entry name" value="Integrase_cat-core"/>
</dbReference>
<dbReference type="GO" id="GO:0015074">
    <property type="term" value="P:DNA integration"/>
    <property type="evidence" value="ECO:0007669"/>
    <property type="project" value="InterPro"/>
</dbReference>
<evidence type="ECO:0000256" key="4">
    <source>
        <dbReference type="ARBA" id="ARBA00022750"/>
    </source>
</evidence>
<feature type="region of interest" description="Disordered" evidence="8">
    <location>
        <begin position="1173"/>
        <end position="1265"/>
    </location>
</feature>
<evidence type="ECO:0000259" key="11">
    <source>
        <dbReference type="PROSITE" id="PS50994"/>
    </source>
</evidence>
<dbReference type="PANTHER" id="PTHR37984">
    <property type="entry name" value="PROTEIN CBG26694"/>
    <property type="match status" value="1"/>
</dbReference>
<dbReference type="SMART" id="SM00343">
    <property type="entry name" value="ZnF_C2HC"/>
    <property type="match status" value="2"/>
</dbReference>
<dbReference type="Proteomes" id="UP001152622">
    <property type="component" value="Chromosome 19"/>
</dbReference>
<sequence>MADEAAAPALAIPQLAPPGKFDFTNANEWPRWMKRFERYRIASGLEKQSEEFQVNAFMYAAGDDAEDILNVLPLTDAQKTSYRHVTAAFSKYCISKRNVIYERACFNRRNQEPGESVESFITAVHTLAEHCEFGALREELIRDRIVVGIRDAKLSENLQLDPDLTLERAIVKVKQSAAIKKQQPVLRGTEQASGQVEVIYKKTTRGQQKWKKEKTDTQSSECDRCGQAKKHFWRDCPARDAECRTCQKKGHFAKKCRSGKSVHDVTQAHEERYQEDEHEDFSFLGEVNSEENKDEWIELIELNGQEARFKLDTGAEVTAIPSSTYSSEKYGKLQPSRKVLYGPGSYKLDTRGCFKGKLMIKKRTTEQLIYVVEGLAKPLLGLPAIEALGLIKRLHTVEAQQEDVKAQYPKVFSGLGKLKEPYKIGLEPDAVPYALSSPRRVPLPLRDTVRAELDRMEKMGVISKVTQPTPWCAGLVVIPKPKAKIPVRLCVDLTKLNEWVRRERHILPKVDETLAMLEGAKIFTKLDATSGFWQIPLTEESKLLTTFITPFGRYVFNRLPFGISSAPEHFQRRMSQMLEDCKGVVCHADDILVYGEDIYQHNERLHQVLKKLEAEGLTLNSEKCEVAKNSMMFLGHRITSAGVAPDPGKVRAIMEMPEPTDVEGVKRLMGMANYIGKFLPHLASYTRPIQDLQSEKNEWCWEAPQKEAFQRLKAELISPRVLAPYTHTAETCVSADASSFGIGGVLTQKQTDGRWKPIMFISRGLSNAEKNYAQIEKEALAATWACERLSSYLLGLKFRLETDHKPLVPLLSSKALDELPPRVLRFRLRLLRFTYDVVHVPEARLKVIEEKQKADPICAKLIRYCETEWPQKIDLPPELGAYWPERMNITLAGELLLRGQRIVIPQEMRQEILEVLHNGHQGVVKCRARARQSVWWPGISVHINQLVERCDACSQHRAEHREPLLTTPVQERPWQRVGTDLFFWENKNYLLVVDYFSRYIEVAHLNVASAETVVAALRDVFCRHGIPETVVSDNGPQYSGLPFKNFAMEYGFTHVTSSPRYPQSNGEAERAVATVKGLWKGGGDKAKALLTYRATPLESGHSPAQLVMGRQIRSTIPQIPKALQPRWPNIREFRKSEKGTKEKQQWYYNRRHRVRPFPPLQGGEKVWLPREKTQGTVVQQASTPRSYVVDTENGQVRRNRTRLRTLQRTPPEVPDTTAEPGNADTHTQEPAQGTRDTGNRQSEGTRAPYVTSSGRVSRPPVRLDW</sequence>
<evidence type="ECO:0000256" key="2">
    <source>
        <dbReference type="ARBA" id="ARBA00012180"/>
    </source>
</evidence>
<dbReference type="InterPro" id="IPR021109">
    <property type="entry name" value="Peptidase_aspartic_dom_sf"/>
</dbReference>
<evidence type="ECO:0000256" key="6">
    <source>
        <dbReference type="ARBA" id="ARBA00039658"/>
    </source>
</evidence>
<feature type="compositionally biased region" description="Polar residues" evidence="8">
    <location>
        <begin position="1224"/>
        <end position="1255"/>
    </location>
</feature>
<feature type="domain" description="CCHC-type" evidence="9">
    <location>
        <begin position="243"/>
        <end position="258"/>
    </location>
</feature>
<accession>A0A9Q1EDY6</accession>
<dbReference type="InterPro" id="IPR041588">
    <property type="entry name" value="Integrase_H2C2"/>
</dbReference>
<dbReference type="SUPFAM" id="SSF50630">
    <property type="entry name" value="Acid proteases"/>
    <property type="match status" value="1"/>
</dbReference>
<dbReference type="GO" id="GO:0004523">
    <property type="term" value="F:RNA-DNA hybrid ribonuclease activity"/>
    <property type="evidence" value="ECO:0007669"/>
    <property type="project" value="UniProtKB-EC"/>
</dbReference>
<dbReference type="SUPFAM" id="SSF57756">
    <property type="entry name" value="Retrovirus zinc finger-like domains"/>
    <property type="match status" value="1"/>
</dbReference>
<dbReference type="Pfam" id="PF00665">
    <property type="entry name" value="rve"/>
    <property type="match status" value="1"/>
</dbReference>
<dbReference type="FunFam" id="3.30.420.10:FF:000063">
    <property type="entry name" value="Retrovirus-related Pol polyprotein from transposon 297-like Protein"/>
    <property type="match status" value="1"/>
</dbReference>
<dbReference type="FunFam" id="1.10.340.70:FF:000003">
    <property type="entry name" value="Protein CBG25708"/>
    <property type="match status" value="1"/>
</dbReference>
<keyword evidence="7" id="KW-0862">Zinc</keyword>
<keyword evidence="7" id="KW-0479">Metal-binding</keyword>
<feature type="domain" description="Reverse transcriptase" evidence="10">
    <location>
        <begin position="459"/>
        <end position="638"/>
    </location>
</feature>
<evidence type="ECO:0000256" key="5">
    <source>
        <dbReference type="ARBA" id="ARBA00023125"/>
    </source>
</evidence>
<organism evidence="12 13">
    <name type="scientific">Synaphobranchus kaupii</name>
    <name type="common">Kaup's arrowtooth eel</name>
    <dbReference type="NCBI Taxonomy" id="118154"/>
    <lineage>
        <taxon>Eukaryota</taxon>
        <taxon>Metazoa</taxon>
        <taxon>Chordata</taxon>
        <taxon>Craniata</taxon>
        <taxon>Vertebrata</taxon>
        <taxon>Euteleostomi</taxon>
        <taxon>Actinopterygii</taxon>
        <taxon>Neopterygii</taxon>
        <taxon>Teleostei</taxon>
        <taxon>Anguilliformes</taxon>
        <taxon>Synaphobranchidae</taxon>
        <taxon>Synaphobranchus</taxon>
    </lineage>
</organism>
<dbReference type="AlphaFoldDB" id="A0A9Q1EDY6"/>
<dbReference type="PANTHER" id="PTHR37984:SF9">
    <property type="entry name" value="INTEGRASE CATALYTIC DOMAIN-CONTAINING PROTEIN"/>
    <property type="match status" value="1"/>
</dbReference>
<dbReference type="InterPro" id="IPR043128">
    <property type="entry name" value="Rev_trsase/Diguanyl_cyclase"/>
</dbReference>
<keyword evidence="4" id="KW-0064">Aspartyl protease</keyword>
<name>A0A9Q1EDY6_SYNKA</name>
<dbReference type="InterPro" id="IPR036397">
    <property type="entry name" value="RNaseH_sf"/>
</dbReference>
<protein>
    <recommendedName>
        <fullName evidence="6">Gypsy retrotransposon integrase-like protein 1</fullName>
        <ecNumber evidence="2">3.1.26.4</ecNumber>
    </recommendedName>
</protein>
<keyword evidence="3" id="KW-0645">Protease</keyword>
<dbReference type="EC" id="3.1.26.4" evidence="2"/>
<comment type="caution">
    <text evidence="12">The sequence shown here is derived from an EMBL/GenBank/DDBJ whole genome shotgun (WGS) entry which is preliminary data.</text>
</comment>
<keyword evidence="5" id="KW-0238">DNA-binding</keyword>
<dbReference type="SUPFAM" id="SSF56672">
    <property type="entry name" value="DNA/RNA polymerases"/>
    <property type="match status" value="1"/>
</dbReference>